<keyword evidence="4 12" id="KW-0479">Metal-binding</keyword>
<evidence type="ECO:0000256" key="11">
    <source>
        <dbReference type="ARBA" id="ARBA00048044"/>
    </source>
</evidence>
<evidence type="ECO:0000256" key="2">
    <source>
        <dbReference type="ARBA" id="ARBA00004141"/>
    </source>
</evidence>
<keyword evidence="3 12" id="KW-0812">Transmembrane</keyword>
<keyword evidence="7 12" id="KW-0408">Iron</keyword>
<organism evidence="13 14">
    <name type="scientific">Blastomonas marina</name>
    <dbReference type="NCBI Taxonomy" id="1867408"/>
    <lineage>
        <taxon>Bacteria</taxon>
        <taxon>Pseudomonadati</taxon>
        <taxon>Pseudomonadota</taxon>
        <taxon>Alphaproteobacteria</taxon>
        <taxon>Sphingomonadales</taxon>
        <taxon>Sphingomonadaceae</taxon>
        <taxon>Blastomonas</taxon>
    </lineage>
</organism>
<evidence type="ECO:0000256" key="7">
    <source>
        <dbReference type="ARBA" id="ARBA00023004"/>
    </source>
</evidence>
<evidence type="ECO:0000256" key="4">
    <source>
        <dbReference type="ARBA" id="ARBA00022723"/>
    </source>
</evidence>
<dbReference type="RefSeq" id="WP_188642947.1">
    <property type="nucleotide sequence ID" value="NZ_BMID01000001.1"/>
</dbReference>
<dbReference type="PANTHER" id="PTHR23289:SF2">
    <property type="entry name" value="CYTOCHROME C OXIDASE ASSEMBLY PROTEIN COX15 HOMOLOG"/>
    <property type="match status" value="1"/>
</dbReference>
<feature type="transmembrane region" description="Helical" evidence="12">
    <location>
        <begin position="131"/>
        <end position="149"/>
    </location>
</feature>
<evidence type="ECO:0000313" key="13">
    <source>
        <dbReference type="EMBL" id="GGA12729.1"/>
    </source>
</evidence>
<feature type="transmembrane region" description="Helical" evidence="12">
    <location>
        <begin position="324"/>
        <end position="341"/>
    </location>
</feature>
<dbReference type="InterPro" id="IPR023754">
    <property type="entry name" value="HemeA_Synthase_type2"/>
</dbReference>
<dbReference type="PANTHER" id="PTHR23289">
    <property type="entry name" value="CYTOCHROME C OXIDASE ASSEMBLY PROTEIN COX15"/>
    <property type="match status" value="1"/>
</dbReference>
<keyword evidence="14" id="KW-1185">Reference proteome</keyword>
<evidence type="ECO:0000256" key="1">
    <source>
        <dbReference type="ARBA" id="ARBA00001970"/>
    </source>
</evidence>
<dbReference type="EC" id="1.17.99.9" evidence="12"/>
<comment type="similarity">
    <text evidence="12">Belongs to the COX15/CtaA family. Type 2 subfamily.</text>
</comment>
<comment type="caution">
    <text evidence="13">The sequence shown here is derived from an EMBL/GenBank/DDBJ whole genome shotgun (WGS) entry which is preliminary data.</text>
</comment>
<comment type="cofactor">
    <cofactor evidence="1 12">
        <name>heme b</name>
        <dbReference type="ChEBI" id="CHEBI:60344"/>
    </cofactor>
</comment>
<comment type="catalytic activity">
    <reaction evidence="11">
        <text>Fe(II)-heme o + 2 A + H2O = Fe(II)-heme a + 2 AH2</text>
        <dbReference type="Rhea" id="RHEA:63388"/>
        <dbReference type="ChEBI" id="CHEBI:13193"/>
        <dbReference type="ChEBI" id="CHEBI:15377"/>
        <dbReference type="ChEBI" id="CHEBI:17499"/>
        <dbReference type="ChEBI" id="CHEBI:60530"/>
        <dbReference type="ChEBI" id="CHEBI:61715"/>
        <dbReference type="EC" id="1.17.99.9"/>
    </reaction>
    <physiologicalReaction direction="left-to-right" evidence="11">
        <dbReference type="Rhea" id="RHEA:63389"/>
    </physiologicalReaction>
</comment>
<reference evidence="14" key="1">
    <citation type="journal article" date="2019" name="Int. J. Syst. Evol. Microbiol.">
        <title>The Global Catalogue of Microorganisms (GCM) 10K type strain sequencing project: providing services to taxonomists for standard genome sequencing and annotation.</title>
        <authorList>
            <consortium name="The Broad Institute Genomics Platform"/>
            <consortium name="The Broad Institute Genome Sequencing Center for Infectious Disease"/>
            <person name="Wu L."/>
            <person name="Ma J."/>
        </authorList>
    </citation>
    <scope>NUCLEOTIDE SEQUENCE [LARGE SCALE GENOMIC DNA]</scope>
    <source>
        <strain evidence="14">CGMCC 1.15297</strain>
    </source>
</reference>
<comment type="function">
    <text evidence="12">Catalyzes the conversion of heme O to heme A by two successive hydroxylations of the methyl group at C8. The first hydroxylation forms heme I, the second hydroxylation results in an unstable dihydroxymethyl group, which spontaneously dehydrates, resulting in the formyl group of heme A.</text>
</comment>
<evidence type="ECO:0000256" key="8">
    <source>
        <dbReference type="ARBA" id="ARBA00023133"/>
    </source>
</evidence>
<comment type="subunit">
    <text evidence="12">Interacts with CtaB.</text>
</comment>
<evidence type="ECO:0000313" key="14">
    <source>
        <dbReference type="Proteomes" id="UP000603317"/>
    </source>
</evidence>
<protein>
    <recommendedName>
        <fullName evidence="12">Heme A synthase</fullName>
        <shortName evidence="12">HAS</shortName>
        <ecNumber evidence="12">1.17.99.9</ecNumber>
    </recommendedName>
    <alternativeName>
        <fullName evidence="12">Cytochrome aa3-controlling protein</fullName>
    </alternativeName>
</protein>
<dbReference type="InterPro" id="IPR003780">
    <property type="entry name" value="COX15/CtaA_fam"/>
</dbReference>
<evidence type="ECO:0000256" key="5">
    <source>
        <dbReference type="ARBA" id="ARBA00022989"/>
    </source>
</evidence>
<dbReference type="HAMAP" id="MF_01665">
    <property type="entry name" value="HemeA_synth_type2"/>
    <property type="match status" value="1"/>
</dbReference>
<dbReference type="Pfam" id="PF02628">
    <property type="entry name" value="COX15-CtaA"/>
    <property type="match status" value="1"/>
</dbReference>
<evidence type="ECO:0000256" key="9">
    <source>
        <dbReference type="ARBA" id="ARBA00023136"/>
    </source>
</evidence>
<proteinExistence type="inferred from homology"/>
<feature type="transmembrane region" description="Helical" evidence="12">
    <location>
        <begin position="164"/>
        <end position="185"/>
    </location>
</feature>
<keyword evidence="5 12" id="KW-1133">Transmembrane helix</keyword>
<comment type="subcellular location">
    <subcellularLocation>
        <location evidence="12">Cell membrane</location>
        <topology evidence="12">Multi-pass membrane protein</topology>
    </subcellularLocation>
    <subcellularLocation>
        <location evidence="2">Membrane</location>
        <topology evidence="2">Multi-pass membrane protein</topology>
    </subcellularLocation>
</comment>
<keyword evidence="6 12" id="KW-0560">Oxidoreductase</keyword>
<keyword evidence="12" id="KW-1003">Cell membrane</keyword>
<dbReference type="Proteomes" id="UP000603317">
    <property type="component" value="Unassembled WGS sequence"/>
</dbReference>
<feature type="transmembrane region" description="Helical" evidence="12">
    <location>
        <begin position="101"/>
        <end position="119"/>
    </location>
</feature>
<keyword evidence="8 12" id="KW-0350">Heme biosynthesis</keyword>
<feature type="transmembrane region" description="Helical" evidence="12">
    <location>
        <begin position="197"/>
        <end position="221"/>
    </location>
</feature>
<evidence type="ECO:0000256" key="6">
    <source>
        <dbReference type="ARBA" id="ARBA00023002"/>
    </source>
</evidence>
<feature type="transmembrane region" description="Helical" evidence="12">
    <location>
        <begin position="259"/>
        <end position="278"/>
    </location>
</feature>
<name>A0ABQ1FH24_9SPHN</name>
<accession>A0ABQ1FH24</accession>
<gene>
    <name evidence="12 13" type="primary">ctaA</name>
    <name evidence="13" type="ORF">GCM10010923_24310</name>
</gene>
<feature type="binding site" description="axial binding residue" evidence="12">
    <location>
        <position position="322"/>
    </location>
    <ligand>
        <name>heme</name>
        <dbReference type="ChEBI" id="CHEBI:30413"/>
    </ligand>
    <ligandPart>
        <name>Fe</name>
        <dbReference type="ChEBI" id="CHEBI:18248"/>
    </ligandPart>
</feature>
<feature type="transmembrane region" description="Helical" evidence="12">
    <location>
        <begin position="12"/>
        <end position="34"/>
    </location>
</feature>
<comment type="pathway">
    <text evidence="10 12">Porphyrin-containing compound metabolism; heme A biosynthesis; heme A from heme O: step 1/1.</text>
</comment>
<dbReference type="EMBL" id="BMID01000001">
    <property type="protein sequence ID" value="GGA12729.1"/>
    <property type="molecule type" value="Genomic_DNA"/>
</dbReference>
<evidence type="ECO:0000256" key="10">
    <source>
        <dbReference type="ARBA" id="ARBA00044501"/>
    </source>
</evidence>
<feature type="binding site" description="axial binding residue" evidence="12">
    <location>
        <position position="265"/>
    </location>
    <ligand>
        <name>heme</name>
        <dbReference type="ChEBI" id="CHEBI:30413"/>
    </ligand>
    <ligandPart>
        <name>Fe</name>
        <dbReference type="ChEBI" id="CHEBI:18248"/>
    </ligandPart>
</feature>
<keyword evidence="9 12" id="KW-0472">Membrane</keyword>
<evidence type="ECO:0000256" key="12">
    <source>
        <dbReference type="HAMAP-Rule" id="MF_01665"/>
    </source>
</evidence>
<evidence type="ECO:0000256" key="3">
    <source>
        <dbReference type="ARBA" id="ARBA00022692"/>
    </source>
</evidence>
<feature type="transmembrane region" description="Helical" evidence="12">
    <location>
        <begin position="299"/>
        <end position="318"/>
    </location>
</feature>
<sequence length="344" mass="37789">MTALNPPTARPNALSTWLVCVAAMVLVMVTIGGITRLTESGLSIVEWEPVAGTLPPLTQDAWEAEFEAYKQIPEYIEVNGPAGMDLAAFKKIYFWEWFHRLWGRLIGLAFALPLAWFWARKAIPQGYKPRLIALLALGALQGAAGWWMVTSGLSERTDVSHFRLATHLMIALFTLGGLVWTALDLKQLARDPAAGNARLTGFAAVVLVALAVQILLGAWVAGLDAGYVARDWPLMNDAFWPAGIDWSSGWWFAFTHDPFLLHFLHRWWAWAVVVLLVVMARRVKRMGMRPASIAIHSSFGTQILLGIATVMTGMAFALAVLHQLVGALVVASTAWGAHVLGRKN</sequence>